<name>A0ACB7X6R3_9ERIC</name>
<proteinExistence type="predicted"/>
<accession>A0ACB7X6R3</accession>
<reference evidence="1 2" key="1">
    <citation type="journal article" date="2021" name="Hortic Res">
        <title>High-quality reference genome and annotation aids understanding of berry development for evergreen blueberry (Vaccinium darrowii).</title>
        <authorList>
            <person name="Yu J."/>
            <person name="Hulse-Kemp A.M."/>
            <person name="Babiker E."/>
            <person name="Staton M."/>
        </authorList>
    </citation>
    <scope>NUCLEOTIDE SEQUENCE [LARGE SCALE GENOMIC DNA]</scope>
    <source>
        <strain evidence="2">cv. NJ 8807/NJ 8810</strain>
        <tissue evidence="1">Young leaf</tissue>
    </source>
</reference>
<organism evidence="1 2">
    <name type="scientific">Vaccinium darrowii</name>
    <dbReference type="NCBI Taxonomy" id="229202"/>
    <lineage>
        <taxon>Eukaryota</taxon>
        <taxon>Viridiplantae</taxon>
        <taxon>Streptophyta</taxon>
        <taxon>Embryophyta</taxon>
        <taxon>Tracheophyta</taxon>
        <taxon>Spermatophyta</taxon>
        <taxon>Magnoliopsida</taxon>
        <taxon>eudicotyledons</taxon>
        <taxon>Gunneridae</taxon>
        <taxon>Pentapetalae</taxon>
        <taxon>asterids</taxon>
        <taxon>Ericales</taxon>
        <taxon>Ericaceae</taxon>
        <taxon>Vaccinioideae</taxon>
        <taxon>Vaccinieae</taxon>
        <taxon>Vaccinium</taxon>
    </lineage>
</organism>
<evidence type="ECO:0000313" key="1">
    <source>
        <dbReference type="EMBL" id="KAH7836447.1"/>
    </source>
</evidence>
<keyword evidence="2" id="KW-1185">Reference proteome</keyword>
<dbReference type="EMBL" id="CM037156">
    <property type="protein sequence ID" value="KAH7836447.1"/>
    <property type="molecule type" value="Genomic_DNA"/>
</dbReference>
<sequence length="101" mass="11605">MKLKHEQTSQKRKMEYQFQMEGGAIDDSKFMEVHLLCFSPNFFCQVKDDRSTVCCQYLTSQIICPSCQNHTSLGREKGKETGGKKGNSTKRKSKDILHVQL</sequence>
<gene>
    <name evidence="1" type="ORF">Vadar_001332</name>
</gene>
<evidence type="ECO:0000313" key="2">
    <source>
        <dbReference type="Proteomes" id="UP000828048"/>
    </source>
</evidence>
<dbReference type="Proteomes" id="UP000828048">
    <property type="component" value="Chromosome 6"/>
</dbReference>
<protein>
    <submittedName>
        <fullName evidence="1">Uncharacterized protein</fullName>
    </submittedName>
</protein>
<comment type="caution">
    <text evidence="1">The sequence shown here is derived from an EMBL/GenBank/DDBJ whole genome shotgun (WGS) entry which is preliminary data.</text>
</comment>